<dbReference type="HOGENOM" id="CLU_031002_0_1_1"/>
<protein>
    <submittedName>
        <fullName evidence="3">Saccharopine dehydrogenase</fullName>
    </submittedName>
</protein>
<comment type="similarity">
    <text evidence="1">Belongs to the saccharopine dehydrogenase family.</text>
</comment>
<dbReference type="GO" id="GO:0005811">
    <property type="term" value="C:lipid droplet"/>
    <property type="evidence" value="ECO:0007669"/>
    <property type="project" value="TreeGrafter"/>
</dbReference>
<dbReference type="EMBL" id="KE653641">
    <property type="protein sequence ID" value="EQK99128.1"/>
    <property type="molecule type" value="Genomic_DNA"/>
</dbReference>
<dbReference type="eggNOG" id="KOG2733">
    <property type="taxonomic scope" value="Eukaryota"/>
</dbReference>
<dbReference type="GO" id="GO:0005886">
    <property type="term" value="C:plasma membrane"/>
    <property type="evidence" value="ECO:0007669"/>
    <property type="project" value="TreeGrafter"/>
</dbReference>
<reference evidence="3 4" key="1">
    <citation type="journal article" date="2013" name="Chin. Sci. Bull.">
        <title>Genome survey uncovers the secrets of sex and lifestyle in caterpillar fungus.</title>
        <authorList>
            <person name="Hu X."/>
            <person name="Zhang Y."/>
            <person name="Xiao G."/>
            <person name="Zheng P."/>
            <person name="Xia Y."/>
            <person name="Zhang X."/>
            <person name="St Leger R.J."/>
            <person name="Liu X."/>
            <person name="Wang C."/>
        </authorList>
    </citation>
    <scope>NUCLEOTIDE SEQUENCE [LARGE SCALE GENOMIC DNA]</scope>
    <source>
        <strain evidence="4">Co18 / CGMCC 3.14243</strain>
        <tissue evidence="3">Fruit-body</tissue>
    </source>
</reference>
<dbReference type="AlphaFoldDB" id="T5A988"/>
<dbReference type="GO" id="GO:0005739">
    <property type="term" value="C:mitochondrion"/>
    <property type="evidence" value="ECO:0007669"/>
    <property type="project" value="TreeGrafter"/>
</dbReference>
<feature type="domain" description="Saccharopine dehydrogenase NADP binding" evidence="2">
    <location>
        <begin position="12"/>
        <end position="141"/>
    </location>
</feature>
<sequence>MTLKQHSRQYDVVLVGATGYTGRLTAEHVAARLPRSLKWAIAGRSESKLQALADECAKSSPDMSKPDLELLDVGDDSQVASLVGKTALVITTVGPYCRYGESVFKACAQSGTHYLDCTGEVPWVARMIKKYEDVAQGSGAIMIPQNGIESAAADLCTWAMTRLLRSKLDAYTKDVVFSVHKAHLTPSGGTLSTMLTVFDHFSLSEVSAMREPYCLSPVPYPGGAGPGSSLLQKLFGLRSVPDLGIQTTSLLGATDVPIVGRSWGLLSQIPNRKDEFYGPRFSFVEYLKPRNWLYGIAIHWGLLLSVLALSLVPPVRGIVKRFVYEPGQGISREEMAKEEAEFRGTAIPDTPSPTGKHAFCRASFRGSMYQLTALFLAEAALTILEDDVGLPGRGGLDHLGGRGRAAGGSLYAGLSRPRLRRPGEGCGVENRRQALAGLEIVIVNWFKEGACLAILAIY</sequence>
<evidence type="ECO:0000313" key="3">
    <source>
        <dbReference type="EMBL" id="EQK99128.1"/>
    </source>
</evidence>
<evidence type="ECO:0000313" key="4">
    <source>
        <dbReference type="Proteomes" id="UP000019374"/>
    </source>
</evidence>
<dbReference type="InterPro" id="IPR005097">
    <property type="entry name" value="Sacchrp_dh_NADP-bd"/>
</dbReference>
<evidence type="ECO:0000256" key="1">
    <source>
        <dbReference type="ARBA" id="ARBA00038048"/>
    </source>
</evidence>
<dbReference type="InterPro" id="IPR051276">
    <property type="entry name" value="Saccharopine_DH-like_oxidrdct"/>
</dbReference>
<dbReference type="SUPFAM" id="SSF51735">
    <property type="entry name" value="NAD(P)-binding Rossmann-fold domains"/>
    <property type="match status" value="1"/>
</dbReference>
<gene>
    <name evidence="3" type="ORF">OCS_05162</name>
</gene>
<dbReference type="InterPro" id="IPR036291">
    <property type="entry name" value="NAD(P)-bd_dom_sf"/>
</dbReference>
<dbReference type="GO" id="GO:0009247">
    <property type="term" value="P:glycolipid biosynthetic process"/>
    <property type="evidence" value="ECO:0007669"/>
    <property type="project" value="TreeGrafter"/>
</dbReference>
<name>T5A988_OPHSC</name>
<dbReference type="PANTHER" id="PTHR12286:SF5">
    <property type="entry name" value="SACCHAROPINE DEHYDROGENASE-LIKE OXIDOREDUCTASE"/>
    <property type="match status" value="1"/>
</dbReference>
<proteinExistence type="inferred from homology"/>
<organism evidence="3 4">
    <name type="scientific">Ophiocordyceps sinensis (strain Co18 / CGMCC 3.14243)</name>
    <name type="common">Yarsagumba caterpillar fungus</name>
    <name type="synonym">Hirsutella sinensis</name>
    <dbReference type="NCBI Taxonomy" id="911162"/>
    <lineage>
        <taxon>Eukaryota</taxon>
        <taxon>Fungi</taxon>
        <taxon>Dikarya</taxon>
        <taxon>Ascomycota</taxon>
        <taxon>Pezizomycotina</taxon>
        <taxon>Sordariomycetes</taxon>
        <taxon>Hypocreomycetidae</taxon>
        <taxon>Hypocreales</taxon>
        <taxon>Ophiocordycipitaceae</taxon>
        <taxon>Ophiocordyceps</taxon>
    </lineage>
</organism>
<dbReference type="Proteomes" id="UP000019374">
    <property type="component" value="Unassembled WGS sequence"/>
</dbReference>
<accession>T5A988</accession>
<dbReference type="OrthoDB" id="10268090at2759"/>
<evidence type="ECO:0000259" key="2">
    <source>
        <dbReference type="Pfam" id="PF03435"/>
    </source>
</evidence>
<dbReference type="Gene3D" id="3.40.50.720">
    <property type="entry name" value="NAD(P)-binding Rossmann-like Domain"/>
    <property type="match status" value="1"/>
</dbReference>
<dbReference type="PANTHER" id="PTHR12286">
    <property type="entry name" value="SACCHAROPINE DEHYDROGENASE-LIKE OXIDOREDUCTASE"/>
    <property type="match status" value="1"/>
</dbReference>
<dbReference type="Pfam" id="PF03435">
    <property type="entry name" value="Sacchrp_dh_NADP"/>
    <property type="match status" value="1"/>
</dbReference>